<name>A0ABM0MT40_SACKO</name>
<proteinExistence type="predicted"/>
<evidence type="ECO:0000313" key="3">
    <source>
        <dbReference type="RefSeq" id="XP_006823181.1"/>
    </source>
</evidence>
<dbReference type="SMART" id="SM00705">
    <property type="entry name" value="THEG"/>
    <property type="match status" value="3"/>
</dbReference>
<protein>
    <submittedName>
        <fullName evidence="3">Testicular haploid expressed gene protein-like</fullName>
    </submittedName>
</protein>
<gene>
    <name evidence="3" type="primary">LOC100374195</name>
</gene>
<sequence>MWPVSKSARHAAATSRQMELAKFKGVVDGYLPARTIQWPVTKGAKRAVPTPRMEELSRPIIRATMDHVQFNPDAFTVSEAAKKARCPPRVEELSQPIQR</sequence>
<evidence type="ECO:0000313" key="2">
    <source>
        <dbReference type="Proteomes" id="UP000694865"/>
    </source>
</evidence>
<accession>A0ABM0MT40</accession>
<dbReference type="Proteomes" id="UP000694865">
    <property type="component" value="Unplaced"/>
</dbReference>
<dbReference type="PANTHER" id="PTHR15901">
    <property type="entry name" value="TESTICULAR HAPLOID EXPRESSED GENE PROTEIN"/>
    <property type="match status" value="1"/>
</dbReference>
<reference evidence="3" key="1">
    <citation type="submission" date="2025-08" db="UniProtKB">
        <authorList>
            <consortium name="RefSeq"/>
        </authorList>
    </citation>
    <scope>IDENTIFICATION</scope>
    <source>
        <tissue evidence="3">Testes</tissue>
    </source>
</reference>
<dbReference type="Pfam" id="PF14912">
    <property type="entry name" value="THEG"/>
    <property type="match status" value="1"/>
</dbReference>
<dbReference type="InterPro" id="IPR042401">
    <property type="entry name" value="SPMAP2-like"/>
</dbReference>
<keyword evidence="2" id="KW-1185">Reference proteome</keyword>
<organism evidence="2 3">
    <name type="scientific">Saccoglossus kowalevskii</name>
    <name type="common">Acorn worm</name>
    <dbReference type="NCBI Taxonomy" id="10224"/>
    <lineage>
        <taxon>Eukaryota</taxon>
        <taxon>Metazoa</taxon>
        <taxon>Hemichordata</taxon>
        <taxon>Enteropneusta</taxon>
        <taxon>Harrimaniidae</taxon>
        <taxon>Saccoglossus</taxon>
    </lineage>
</organism>
<keyword evidence="1" id="KW-0677">Repeat</keyword>
<dbReference type="InterPro" id="IPR006623">
    <property type="entry name" value="THEG"/>
</dbReference>
<dbReference type="GeneID" id="100374195"/>
<dbReference type="PANTHER" id="PTHR15901:SF15">
    <property type="entry name" value="TESTICULAR HAPLOID EXPRESSED GENE PROTEIN-LIKE"/>
    <property type="match status" value="1"/>
</dbReference>
<dbReference type="RefSeq" id="XP_006823181.1">
    <property type="nucleotide sequence ID" value="XM_006823118.1"/>
</dbReference>
<evidence type="ECO:0000256" key="1">
    <source>
        <dbReference type="ARBA" id="ARBA00022737"/>
    </source>
</evidence>